<feature type="domain" description="Conserved oligomeric Golgi complex subunit 3 C-terminal" evidence="11">
    <location>
        <begin position="236"/>
        <end position="587"/>
    </location>
</feature>
<keyword evidence="4" id="KW-0813">Transport</keyword>
<reference evidence="12" key="1">
    <citation type="journal article" date="2014" name="PLoS Genet.">
        <title>Signature Gene Expression Reveals Novel Clues to the Molecular Mechanisms of Dimorphic Transition in Penicillium marneffei.</title>
        <authorList>
            <person name="Yang E."/>
            <person name="Wang G."/>
            <person name="Cai J."/>
            <person name="Woo P.C."/>
            <person name="Lau S.K."/>
            <person name="Yuen K.-Y."/>
            <person name="Chow W.-N."/>
            <person name="Lin X."/>
        </authorList>
    </citation>
    <scope>NUCLEOTIDE SEQUENCE [LARGE SCALE GENOMIC DNA]</scope>
    <source>
        <strain evidence="12">PM1</strain>
    </source>
</reference>
<dbReference type="AlphaFoldDB" id="A0A093XZI0"/>
<evidence type="ECO:0000259" key="11">
    <source>
        <dbReference type="Pfam" id="PF20671"/>
    </source>
</evidence>
<dbReference type="Pfam" id="PF04136">
    <property type="entry name" value="COG3_N"/>
    <property type="match status" value="1"/>
</dbReference>
<feature type="region of interest" description="Disordered" evidence="9">
    <location>
        <begin position="1"/>
        <end position="30"/>
    </location>
</feature>
<evidence type="ECO:0000256" key="8">
    <source>
        <dbReference type="ARBA" id="ARBA00031339"/>
    </source>
</evidence>
<dbReference type="GO" id="GO:0006886">
    <property type="term" value="P:intracellular protein transport"/>
    <property type="evidence" value="ECO:0007669"/>
    <property type="project" value="InterPro"/>
</dbReference>
<dbReference type="GO" id="GO:0006914">
    <property type="term" value="P:autophagy"/>
    <property type="evidence" value="ECO:0007669"/>
    <property type="project" value="TreeGrafter"/>
</dbReference>
<dbReference type="HOGENOM" id="CLU_011639_0_0_1"/>
<protein>
    <recommendedName>
        <fullName evidence="3">Conserved oligomeric Golgi complex subunit 3</fullName>
    </recommendedName>
    <alternativeName>
        <fullName evidence="8">Component of oligomeric Golgi complex 3</fullName>
    </alternativeName>
</protein>
<evidence type="ECO:0000256" key="5">
    <source>
        <dbReference type="ARBA" id="ARBA00022927"/>
    </source>
</evidence>
<evidence type="ECO:0000256" key="9">
    <source>
        <dbReference type="SAM" id="MobiDB-lite"/>
    </source>
</evidence>
<gene>
    <name evidence="12" type="ORF">GQ26_0073180</name>
</gene>
<dbReference type="EMBL" id="JPOX01000007">
    <property type="protein sequence ID" value="KFX50658.1"/>
    <property type="molecule type" value="Genomic_DNA"/>
</dbReference>
<keyword evidence="7" id="KW-0472">Membrane</keyword>
<dbReference type="InterPro" id="IPR007265">
    <property type="entry name" value="COG_su3"/>
</dbReference>
<name>A0A093XZI0_TALMA</name>
<dbReference type="GO" id="GO:0006891">
    <property type="term" value="P:intra-Golgi vesicle-mediated transport"/>
    <property type="evidence" value="ECO:0007669"/>
    <property type="project" value="TreeGrafter"/>
</dbReference>
<sequence length="795" mass="89762">MLPQSAGRLRSPSDPSGTQRTKPKAKAPTQFTQIEEETGISAISDEVEFGKWYHDVEEDLLDASHEAYQSCLHELEISRAHLDSLLADTSSTLELLSSLSKSFQAVDLQTSTFQKQCEGLLTTQSKNTRLADDIRDNLVYYEFLDPASRKLNAPGAGKTVRNSEFSDMLRKLDECLDYMESHPEQKEAEVYRSRYRLLLTRALTLIRGHFVAALRETSSGVSKRIADKQLNDTTMSALLYAKFRIGAAEMKQIGLEIQKRAVPPVDPEQGTEAEYQSLMNELHTSFAATRGKLIIPLARKKLTSIAQAPSTSKDLVAFARASIGYIRGVCLDEFELWGEWFHGQVGLYDFLESICEPLYDHLRPRIIHETNLIKLCHLCTLLQTRYMSDPEDEAEYNDPNQLDFSILIQPALADAQTRLVFQVQGILRSEIERYRPKPEDLDYPTRIRQISSSARGIPLSGRKGSTLPKTPTIVDEETDSPTEKDALWDIESQATFQAWYPTLRKAIWLLSRIYRLVNSTVFDDLAHQIVHQTTFSLHQASTQISNKYSPTDGQLFLIKHLLILKQQIVAFDIEYVTPDISLDFSGVTSTFWEIRERGGLFNPSNLMRLVGGGLLPKVVENMLDAKVELDGRLRTVINDFTNHFATRMTSALPTKFIEKDNMADGVAISPICRSIEKEVPLLRKALDDYLEDTRTKETLVGAVQDRVIQIYEEFYEGYIASLAKSKGVAANVKGKGREDAVWDVDTFEEWSEGVFRVGVAGLRSLDNEEDDEDHIYGIILSIVNEFGYAIQVNAK</sequence>
<dbReference type="InterPro" id="IPR048320">
    <property type="entry name" value="COG3_N"/>
</dbReference>
<evidence type="ECO:0000256" key="6">
    <source>
        <dbReference type="ARBA" id="ARBA00023034"/>
    </source>
</evidence>
<dbReference type="Pfam" id="PF20671">
    <property type="entry name" value="COG3_C"/>
    <property type="match status" value="1"/>
</dbReference>
<accession>A0A093XZI0</accession>
<dbReference type="InterPro" id="IPR048685">
    <property type="entry name" value="COG3_C"/>
</dbReference>
<dbReference type="GO" id="GO:0005801">
    <property type="term" value="C:cis-Golgi network"/>
    <property type="evidence" value="ECO:0007669"/>
    <property type="project" value="InterPro"/>
</dbReference>
<comment type="subcellular location">
    <subcellularLocation>
        <location evidence="1">Golgi apparatus membrane</location>
        <topology evidence="1">Peripheral membrane protein</topology>
    </subcellularLocation>
</comment>
<comment type="caution">
    <text evidence="12">The sequence shown here is derived from an EMBL/GenBank/DDBJ whole genome shotgun (WGS) entry which is preliminary data.</text>
</comment>
<keyword evidence="6" id="KW-0333">Golgi apparatus</keyword>
<evidence type="ECO:0000313" key="12">
    <source>
        <dbReference type="EMBL" id="KFX50658.1"/>
    </source>
</evidence>
<evidence type="ECO:0000256" key="4">
    <source>
        <dbReference type="ARBA" id="ARBA00022448"/>
    </source>
</evidence>
<dbReference type="GO" id="GO:0007030">
    <property type="term" value="P:Golgi organization"/>
    <property type="evidence" value="ECO:0007669"/>
    <property type="project" value="TreeGrafter"/>
</dbReference>
<dbReference type="PANTHER" id="PTHR13302:SF8">
    <property type="entry name" value="CONSERVED OLIGOMERIC GOLGI COMPLEX SUBUNIT 3"/>
    <property type="match status" value="1"/>
</dbReference>
<feature type="domain" description="Conserved oligomeric Golgi complex subunit 3 N-terminal" evidence="10">
    <location>
        <begin position="71"/>
        <end position="216"/>
    </location>
</feature>
<dbReference type="eggNOG" id="KOG2604">
    <property type="taxonomic scope" value="Eukaryota"/>
</dbReference>
<comment type="similarity">
    <text evidence="2">Belongs to the COG3 family.</text>
</comment>
<proteinExistence type="inferred from homology"/>
<evidence type="ECO:0000256" key="7">
    <source>
        <dbReference type="ARBA" id="ARBA00023136"/>
    </source>
</evidence>
<evidence type="ECO:0000259" key="10">
    <source>
        <dbReference type="Pfam" id="PF04136"/>
    </source>
</evidence>
<feature type="region of interest" description="Disordered" evidence="9">
    <location>
        <begin position="460"/>
        <end position="481"/>
    </location>
</feature>
<dbReference type="GO" id="GO:0017119">
    <property type="term" value="C:Golgi transport complex"/>
    <property type="evidence" value="ECO:0007669"/>
    <property type="project" value="TreeGrafter"/>
</dbReference>
<keyword evidence="5" id="KW-0653">Protein transport</keyword>
<evidence type="ECO:0000256" key="1">
    <source>
        <dbReference type="ARBA" id="ARBA00004395"/>
    </source>
</evidence>
<dbReference type="PANTHER" id="PTHR13302">
    <property type="entry name" value="CONSERVED OLIGOMERIC GOLGI COMPLEX COMPONENT 3"/>
    <property type="match status" value="1"/>
</dbReference>
<organism evidence="12">
    <name type="scientific">Talaromyces marneffei PM1</name>
    <dbReference type="NCBI Taxonomy" id="1077442"/>
    <lineage>
        <taxon>Eukaryota</taxon>
        <taxon>Fungi</taxon>
        <taxon>Dikarya</taxon>
        <taxon>Ascomycota</taxon>
        <taxon>Pezizomycotina</taxon>
        <taxon>Eurotiomycetes</taxon>
        <taxon>Eurotiomycetidae</taxon>
        <taxon>Eurotiales</taxon>
        <taxon>Trichocomaceae</taxon>
        <taxon>Talaromyces</taxon>
        <taxon>Talaromyces sect. Talaromyces</taxon>
    </lineage>
</organism>
<dbReference type="GO" id="GO:0000139">
    <property type="term" value="C:Golgi membrane"/>
    <property type="evidence" value="ECO:0007669"/>
    <property type="project" value="UniProtKB-SubCell"/>
</dbReference>
<evidence type="ECO:0000256" key="3">
    <source>
        <dbReference type="ARBA" id="ARBA00020976"/>
    </source>
</evidence>
<evidence type="ECO:0000256" key="2">
    <source>
        <dbReference type="ARBA" id="ARBA00009936"/>
    </source>
</evidence>